<evidence type="ECO:0000256" key="3">
    <source>
        <dbReference type="ARBA" id="ARBA00005941"/>
    </source>
</evidence>
<dbReference type="InterPro" id="IPR051233">
    <property type="entry name" value="Desulfoferrodoxin_SOR"/>
</dbReference>
<dbReference type="CDD" id="cd00974">
    <property type="entry name" value="DSRD"/>
    <property type="match status" value="1"/>
</dbReference>
<keyword evidence="7" id="KW-0408">Iron</keyword>
<dbReference type="GO" id="GO:0016491">
    <property type="term" value="F:oxidoreductase activity"/>
    <property type="evidence" value="ECO:0007669"/>
    <property type="project" value="InterPro"/>
</dbReference>
<name>X0YQ46_9ZZZZ</name>
<dbReference type="NCBIfam" id="TIGR00332">
    <property type="entry name" value="neela_ferrous"/>
    <property type="match status" value="1"/>
</dbReference>
<dbReference type="GO" id="GO:0019430">
    <property type="term" value="P:removal of superoxide radicals"/>
    <property type="evidence" value="ECO:0007669"/>
    <property type="project" value="InterPro"/>
</dbReference>
<dbReference type="InterPro" id="IPR038094">
    <property type="entry name" value="Desulfoferrodoxin_N_sf"/>
</dbReference>
<dbReference type="NCBIfam" id="TIGR00319">
    <property type="entry name" value="desulf_FeS4"/>
    <property type="match status" value="1"/>
</dbReference>
<dbReference type="Gene3D" id="2.20.28.100">
    <property type="entry name" value="Desulphoferrodoxin, N-terminal domain"/>
    <property type="match status" value="1"/>
</dbReference>
<comment type="cofactor">
    <cofactor evidence="1">
        <name>Fe(3+)</name>
        <dbReference type="ChEBI" id="CHEBI:29034"/>
    </cofactor>
</comment>
<evidence type="ECO:0000313" key="10">
    <source>
        <dbReference type="EMBL" id="GAG58389.1"/>
    </source>
</evidence>
<dbReference type="SUPFAM" id="SSF57802">
    <property type="entry name" value="Rubredoxin-like"/>
    <property type="match status" value="1"/>
</dbReference>
<dbReference type="GO" id="GO:0005506">
    <property type="term" value="F:iron ion binding"/>
    <property type="evidence" value="ECO:0007669"/>
    <property type="project" value="InterPro"/>
</dbReference>
<comment type="similarity">
    <text evidence="3">Belongs to the desulfoferrodoxin family.</text>
</comment>
<evidence type="ECO:0000256" key="7">
    <source>
        <dbReference type="ARBA" id="ARBA00023004"/>
    </source>
</evidence>
<evidence type="ECO:0008006" key="11">
    <source>
        <dbReference type="Google" id="ProtNLM"/>
    </source>
</evidence>
<comment type="caution">
    <text evidence="10">The sequence shown here is derived from an EMBL/GenBank/DDBJ whole genome shotgun (WGS) entry which is preliminary data.</text>
</comment>
<sequence length="126" mass="14259">MTKLRELYRCEVCGNIVEVVNEGATALVCCGEPMIKLEAKTEDQGREKHVPVVEETDSGIKVKVGSIEHPMEDGHYIKFIEILLEDRIICKELKPGQAPEIKYCATKSDVIEVREFCSIHGLWKNK</sequence>
<proteinExistence type="inferred from homology"/>
<dbReference type="InterPro" id="IPR004462">
    <property type="entry name" value="Desulfoferrodoxin_N"/>
</dbReference>
<comment type="cofactor">
    <cofactor evidence="2">
        <name>Cu(2+)</name>
        <dbReference type="ChEBI" id="CHEBI:29036"/>
    </cofactor>
</comment>
<keyword evidence="4" id="KW-0813">Transport</keyword>
<evidence type="ECO:0000256" key="4">
    <source>
        <dbReference type="ARBA" id="ARBA00022448"/>
    </source>
</evidence>
<organism evidence="10">
    <name type="scientific">marine sediment metagenome</name>
    <dbReference type="NCBI Taxonomy" id="412755"/>
    <lineage>
        <taxon>unclassified sequences</taxon>
        <taxon>metagenomes</taxon>
        <taxon>ecological metagenomes</taxon>
    </lineage>
</organism>
<dbReference type="InterPro" id="IPR004793">
    <property type="entry name" value="Desulfoferrodoxin_rbo"/>
</dbReference>
<dbReference type="Gene3D" id="2.60.40.730">
    <property type="entry name" value="SOR catalytic domain"/>
    <property type="match status" value="1"/>
</dbReference>
<dbReference type="SUPFAM" id="SSF49367">
    <property type="entry name" value="Superoxide reductase-like"/>
    <property type="match status" value="1"/>
</dbReference>
<evidence type="ECO:0000256" key="2">
    <source>
        <dbReference type="ARBA" id="ARBA00001973"/>
    </source>
</evidence>
<evidence type="ECO:0000259" key="9">
    <source>
        <dbReference type="Pfam" id="PF06397"/>
    </source>
</evidence>
<dbReference type="InterPro" id="IPR002742">
    <property type="entry name" value="Desulfoferrodoxin_Fe-bd_dom"/>
</dbReference>
<keyword evidence="5" id="KW-0479">Metal-binding</keyword>
<dbReference type="PANTHER" id="PTHR36541:SF1">
    <property type="entry name" value="SUPEROXIDE REDUCTASE-RELATED"/>
    <property type="match status" value="1"/>
</dbReference>
<dbReference type="Pfam" id="PF06397">
    <property type="entry name" value="Desulfoferrod_N"/>
    <property type="match status" value="1"/>
</dbReference>
<dbReference type="EMBL" id="BART01003565">
    <property type="protein sequence ID" value="GAG58389.1"/>
    <property type="molecule type" value="Genomic_DNA"/>
</dbReference>
<feature type="domain" description="Desulfoferrodoxin ferrous iron-binding" evidence="8">
    <location>
        <begin position="42"/>
        <end position="125"/>
    </location>
</feature>
<dbReference type="AlphaFoldDB" id="X0YQ46"/>
<accession>X0YQ46</accession>
<dbReference type="NCBIfam" id="TIGR00320">
    <property type="entry name" value="dfx_rbo"/>
    <property type="match status" value="1"/>
</dbReference>
<evidence type="ECO:0000256" key="6">
    <source>
        <dbReference type="ARBA" id="ARBA00022982"/>
    </source>
</evidence>
<protein>
    <recommendedName>
        <fullName evidence="11">Desulfoferrodoxin ferrous iron-binding domain-containing protein</fullName>
    </recommendedName>
</protein>
<evidence type="ECO:0000256" key="1">
    <source>
        <dbReference type="ARBA" id="ARBA00001965"/>
    </source>
</evidence>
<keyword evidence="6" id="KW-0249">Electron transport</keyword>
<evidence type="ECO:0000259" key="8">
    <source>
        <dbReference type="Pfam" id="PF01880"/>
    </source>
</evidence>
<gene>
    <name evidence="10" type="ORF">S01H4_09707</name>
</gene>
<dbReference type="InterPro" id="IPR036073">
    <property type="entry name" value="Desulfoferrodoxin_Fe-bd_dom_sf"/>
</dbReference>
<dbReference type="Pfam" id="PF01880">
    <property type="entry name" value="Desulfoferrodox"/>
    <property type="match status" value="1"/>
</dbReference>
<reference evidence="10" key="1">
    <citation type="journal article" date="2014" name="Front. Microbiol.">
        <title>High frequency of phylogenetically diverse reductive dehalogenase-homologous genes in deep subseafloor sedimentary metagenomes.</title>
        <authorList>
            <person name="Kawai M."/>
            <person name="Futagami T."/>
            <person name="Toyoda A."/>
            <person name="Takaki Y."/>
            <person name="Nishi S."/>
            <person name="Hori S."/>
            <person name="Arai W."/>
            <person name="Tsubouchi T."/>
            <person name="Morono Y."/>
            <person name="Uchiyama I."/>
            <person name="Ito T."/>
            <person name="Fujiyama A."/>
            <person name="Inagaki F."/>
            <person name="Takami H."/>
        </authorList>
    </citation>
    <scope>NUCLEOTIDE SEQUENCE</scope>
    <source>
        <strain evidence="10">Expedition CK06-06</strain>
    </source>
</reference>
<dbReference type="PANTHER" id="PTHR36541">
    <property type="entry name" value="SUPEROXIDE REDUCTASE-RELATED"/>
    <property type="match status" value="1"/>
</dbReference>
<feature type="domain" description="Desulfoferrodoxin N-terminal" evidence="9">
    <location>
        <begin position="5"/>
        <end position="36"/>
    </location>
</feature>
<evidence type="ECO:0000256" key="5">
    <source>
        <dbReference type="ARBA" id="ARBA00022723"/>
    </source>
</evidence>